<evidence type="ECO:0000313" key="9">
    <source>
        <dbReference type="EMBL" id="GIG49625.1"/>
    </source>
</evidence>
<comment type="similarity">
    <text evidence="7">Belongs to the binding-protein-dependent transport system permease family.</text>
</comment>
<keyword evidence="3" id="KW-1003">Cell membrane</keyword>
<dbReference type="PROSITE" id="PS50928">
    <property type="entry name" value="ABC_TM1"/>
    <property type="match status" value="1"/>
</dbReference>
<dbReference type="InterPro" id="IPR050901">
    <property type="entry name" value="BP-dep_ABC_trans_perm"/>
</dbReference>
<feature type="transmembrane region" description="Helical" evidence="7">
    <location>
        <begin position="109"/>
        <end position="128"/>
    </location>
</feature>
<protein>
    <submittedName>
        <fullName evidence="9">Sugar ABC transporter permease</fullName>
    </submittedName>
</protein>
<feature type="transmembrane region" description="Helical" evidence="7">
    <location>
        <begin position="75"/>
        <end position="97"/>
    </location>
</feature>
<dbReference type="Proteomes" id="UP000660611">
    <property type="component" value="Unassembled WGS sequence"/>
</dbReference>
<accession>A0A919PWF0</accession>
<keyword evidence="2 7" id="KW-0813">Transport</keyword>
<keyword evidence="4 7" id="KW-0812">Transmembrane</keyword>
<dbReference type="PANTHER" id="PTHR32243:SF24">
    <property type="entry name" value="DIACETYLCHITOBIOSE UPTAKE SYSTEM PERMEASE PROTEIN NGCG"/>
    <property type="match status" value="1"/>
</dbReference>
<gene>
    <name evidence="9" type="ORF">Dsi01nite_076660</name>
</gene>
<evidence type="ECO:0000313" key="10">
    <source>
        <dbReference type="Proteomes" id="UP000660611"/>
    </source>
</evidence>
<keyword evidence="6 7" id="KW-0472">Membrane</keyword>
<dbReference type="AlphaFoldDB" id="A0A919PWF0"/>
<reference evidence="9" key="1">
    <citation type="submission" date="2021-01" db="EMBL/GenBank/DDBJ databases">
        <title>Whole genome shotgun sequence of Dactylosporangium siamense NBRC 106093.</title>
        <authorList>
            <person name="Komaki H."/>
            <person name="Tamura T."/>
        </authorList>
    </citation>
    <scope>NUCLEOTIDE SEQUENCE</scope>
    <source>
        <strain evidence="9">NBRC 106093</strain>
    </source>
</reference>
<feature type="transmembrane region" description="Helical" evidence="7">
    <location>
        <begin position="148"/>
        <end position="170"/>
    </location>
</feature>
<dbReference type="PANTHER" id="PTHR32243">
    <property type="entry name" value="MALTOSE TRANSPORT SYSTEM PERMEASE-RELATED"/>
    <property type="match status" value="1"/>
</dbReference>
<evidence type="ECO:0000256" key="3">
    <source>
        <dbReference type="ARBA" id="ARBA00022475"/>
    </source>
</evidence>
<comment type="caution">
    <text evidence="9">The sequence shown here is derived from an EMBL/GenBank/DDBJ whole genome shotgun (WGS) entry which is preliminary data.</text>
</comment>
<feature type="transmembrane region" description="Helical" evidence="7">
    <location>
        <begin position="12"/>
        <end position="32"/>
    </location>
</feature>
<evidence type="ECO:0000256" key="7">
    <source>
        <dbReference type="RuleBase" id="RU363032"/>
    </source>
</evidence>
<dbReference type="Gene3D" id="1.10.3720.10">
    <property type="entry name" value="MetI-like"/>
    <property type="match status" value="1"/>
</dbReference>
<feature type="transmembrane region" description="Helical" evidence="7">
    <location>
        <begin position="191"/>
        <end position="216"/>
    </location>
</feature>
<evidence type="ECO:0000256" key="6">
    <source>
        <dbReference type="ARBA" id="ARBA00023136"/>
    </source>
</evidence>
<keyword evidence="10" id="KW-1185">Reference proteome</keyword>
<dbReference type="InterPro" id="IPR035906">
    <property type="entry name" value="MetI-like_sf"/>
</dbReference>
<dbReference type="EMBL" id="BONQ01000122">
    <property type="protein sequence ID" value="GIG49625.1"/>
    <property type="molecule type" value="Genomic_DNA"/>
</dbReference>
<comment type="subcellular location">
    <subcellularLocation>
        <location evidence="1 7">Cell membrane</location>
        <topology evidence="1 7">Multi-pass membrane protein</topology>
    </subcellularLocation>
</comment>
<sequence>MRRRRQPLFIHAARTLVIGWVGFNLFLLVWIVTTSLKRSKDVFDDPLAVPADPQWTNYAQAWSVSGFSVAFLNSLLIVATASLLTVALAAPAAYMLARASTRTAGPLTTFFAVGTGIPLQAIVIPIFVLMQSISSFGYENLGWWDDRISLTIIYVATSLPFAIFLLTGFFRSLPHELEEAAALDGAGWGRLFVQVMLPLAQPGLITALVLTVVSLWNETLLALVLVVDTDQQTLPQALLGLYGTMQYTSNWGGLFAGLAIVVIPIVLVYWWLGRRIIEGLTVGAGK</sequence>
<organism evidence="9 10">
    <name type="scientific">Dactylosporangium siamense</name>
    <dbReference type="NCBI Taxonomy" id="685454"/>
    <lineage>
        <taxon>Bacteria</taxon>
        <taxon>Bacillati</taxon>
        <taxon>Actinomycetota</taxon>
        <taxon>Actinomycetes</taxon>
        <taxon>Micromonosporales</taxon>
        <taxon>Micromonosporaceae</taxon>
        <taxon>Dactylosporangium</taxon>
    </lineage>
</organism>
<evidence type="ECO:0000256" key="5">
    <source>
        <dbReference type="ARBA" id="ARBA00022989"/>
    </source>
</evidence>
<evidence type="ECO:0000256" key="2">
    <source>
        <dbReference type="ARBA" id="ARBA00022448"/>
    </source>
</evidence>
<dbReference type="GO" id="GO:0005886">
    <property type="term" value="C:plasma membrane"/>
    <property type="evidence" value="ECO:0007669"/>
    <property type="project" value="UniProtKB-SubCell"/>
</dbReference>
<proteinExistence type="inferred from homology"/>
<dbReference type="CDD" id="cd06261">
    <property type="entry name" value="TM_PBP2"/>
    <property type="match status" value="1"/>
</dbReference>
<dbReference type="RefSeq" id="WP_239136476.1">
    <property type="nucleotide sequence ID" value="NZ_BAAAVW010000024.1"/>
</dbReference>
<name>A0A919PWF0_9ACTN</name>
<dbReference type="GO" id="GO:0055085">
    <property type="term" value="P:transmembrane transport"/>
    <property type="evidence" value="ECO:0007669"/>
    <property type="project" value="InterPro"/>
</dbReference>
<keyword evidence="5 7" id="KW-1133">Transmembrane helix</keyword>
<feature type="transmembrane region" description="Helical" evidence="7">
    <location>
        <begin position="251"/>
        <end position="272"/>
    </location>
</feature>
<dbReference type="InterPro" id="IPR000515">
    <property type="entry name" value="MetI-like"/>
</dbReference>
<feature type="domain" description="ABC transmembrane type-1" evidence="8">
    <location>
        <begin position="71"/>
        <end position="273"/>
    </location>
</feature>
<evidence type="ECO:0000256" key="4">
    <source>
        <dbReference type="ARBA" id="ARBA00022692"/>
    </source>
</evidence>
<dbReference type="SUPFAM" id="SSF161098">
    <property type="entry name" value="MetI-like"/>
    <property type="match status" value="1"/>
</dbReference>
<dbReference type="Pfam" id="PF00528">
    <property type="entry name" value="BPD_transp_1"/>
    <property type="match status" value="1"/>
</dbReference>
<evidence type="ECO:0000259" key="8">
    <source>
        <dbReference type="PROSITE" id="PS50928"/>
    </source>
</evidence>
<evidence type="ECO:0000256" key="1">
    <source>
        <dbReference type="ARBA" id="ARBA00004651"/>
    </source>
</evidence>